<organism evidence="7 8">
    <name type="scientific">Nocardioides immobilis</name>
    <dbReference type="NCBI Taxonomy" id="2049295"/>
    <lineage>
        <taxon>Bacteria</taxon>
        <taxon>Bacillati</taxon>
        <taxon>Actinomycetota</taxon>
        <taxon>Actinomycetes</taxon>
        <taxon>Propionibacteriales</taxon>
        <taxon>Nocardioidaceae</taxon>
        <taxon>Nocardioides</taxon>
    </lineage>
</organism>
<evidence type="ECO:0000256" key="1">
    <source>
        <dbReference type="ARBA" id="ARBA00004776"/>
    </source>
</evidence>
<dbReference type="PANTHER" id="PTHR43179:SF12">
    <property type="entry name" value="GALACTOFURANOSYLTRANSFERASE GLFT2"/>
    <property type="match status" value="1"/>
</dbReference>
<comment type="pathway">
    <text evidence="1">Cell wall biogenesis; cell wall polysaccharide biosynthesis.</text>
</comment>
<comment type="caution">
    <text evidence="7">The sequence shown here is derived from an EMBL/GenBank/DDBJ whole genome shotgun (WGS) entry which is preliminary data.</text>
</comment>
<dbReference type="InterPro" id="IPR029044">
    <property type="entry name" value="Nucleotide-diphossugar_trans"/>
</dbReference>
<dbReference type="AlphaFoldDB" id="A0A417Y5E1"/>
<evidence type="ECO:0000256" key="3">
    <source>
        <dbReference type="ARBA" id="ARBA00022676"/>
    </source>
</evidence>
<feature type="domain" description="Glycosyltransferase 2-like" evidence="6">
    <location>
        <begin position="58"/>
        <end position="167"/>
    </location>
</feature>
<keyword evidence="8" id="KW-1185">Reference proteome</keyword>
<protein>
    <submittedName>
        <fullName evidence="7">Glycosyltransferase</fullName>
    </submittedName>
</protein>
<gene>
    <name evidence="7" type="ORF">D0Z08_06085</name>
</gene>
<comment type="similarity">
    <text evidence="2">Belongs to the glycosyltransferase 2 family.</text>
</comment>
<dbReference type="Gene3D" id="3.90.550.10">
    <property type="entry name" value="Spore Coat Polysaccharide Biosynthesis Protein SpsA, Chain A"/>
    <property type="match status" value="1"/>
</dbReference>
<dbReference type="PANTHER" id="PTHR43179">
    <property type="entry name" value="RHAMNOSYLTRANSFERASE WBBL"/>
    <property type="match status" value="1"/>
</dbReference>
<evidence type="ECO:0000256" key="4">
    <source>
        <dbReference type="ARBA" id="ARBA00022679"/>
    </source>
</evidence>
<sequence length="504" mass="55408">MARVQPQPVADVRPCRRAEGRPPVTRPGPDQPRVRANDWRTLAPAELGRWVPDLSVTVVVPAHDPVHLDRVLAALAAQTYPAHLLEVVVVDDGSTPPVSLPEVRPEHSRVELLSTGWGRAAACQLGVDRSEGDVLHWLDSDVVPVRHEVEAHLRWHHLVDYAVILGRKFFAADNALDHLSPAELRRTIADGADPVELARGEVHHHWAEDVESETAGLAEAGARAMRMHVGMSGSVSRALYEDSAGMPVDLVLGEDIVLGYRLREAGAVFIPDPDARCLHLGESGVRRAADDVNRYNKPFIMQKVPEFRGHRHQLGRSYEVPYLEVVLPVTGQTYESVRLVVDAFLAGAVPDLVVTLTAEWGRLTEDRRLVLSDDDLELRLVRAAYTAEPRVRMPIAPASRSEATFRITLPRVERVPVGRALPRLLRTMEEDQFGVVEVVDDGRTVASVVRTAAEARARRTSADAATRAAALDEVYPTLRVTAEEAGFVPPDDVPPVKQVRGLAP</sequence>
<evidence type="ECO:0000313" key="8">
    <source>
        <dbReference type="Proteomes" id="UP000283644"/>
    </source>
</evidence>
<dbReference type="GO" id="GO:0016757">
    <property type="term" value="F:glycosyltransferase activity"/>
    <property type="evidence" value="ECO:0007669"/>
    <property type="project" value="UniProtKB-KW"/>
</dbReference>
<name>A0A417Y5E1_9ACTN</name>
<evidence type="ECO:0000256" key="2">
    <source>
        <dbReference type="ARBA" id="ARBA00006739"/>
    </source>
</evidence>
<proteinExistence type="inferred from homology"/>
<dbReference type="InterPro" id="IPR001173">
    <property type="entry name" value="Glyco_trans_2-like"/>
</dbReference>
<evidence type="ECO:0000256" key="5">
    <source>
        <dbReference type="SAM" id="MobiDB-lite"/>
    </source>
</evidence>
<reference evidence="7 8" key="1">
    <citation type="submission" date="2018-09" db="EMBL/GenBank/DDBJ databases">
        <title>Genome sequencing of Nocardioides immobilis CCTCC AB 2017083 for comparison to Nocardioides silvaticus.</title>
        <authorList>
            <person name="Li C."/>
            <person name="Wang G."/>
        </authorList>
    </citation>
    <scope>NUCLEOTIDE SEQUENCE [LARGE SCALE GENOMIC DNA]</scope>
    <source>
        <strain evidence="7 8">CCTCC AB 2017083</strain>
    </source>
</reference>
<dbReference type="OrthoDB" id="4120491at2"/>
<dbReference type="EMBL" id="QXGH01000011">
    <property type="protein sequence ID" value="RHW27859.1"/>
    <property type="molecule type" value="Genomic_DNA"/>
</dbReference>
<dbReference type="CDD" id="cd00761">
    <property type="entry name" value="Glyco_tranf_GTA_type"/>
    <property type="match status" value="1"/>
</dbReference>
<dbReference type="Proteomes" id="UP000283644">
    <property type="component" value="Unassembled WGS sequence"/>
</dbReference>
<accession>A0A417Y5E1</accession>
<dbReference type="SUPFAM" id="SSF53448">
    <property type="entry name" value="Nucleotide-diphospho-sugar transferases"/>
    <property type="match status" value="1"/>
</dbReference>
<feature type="region of interest" description="Disordered" evidence="5">
    <location>
        <begin position="1"/>
        <end position="35"/>
    </location>
</feature>
<dbReference type="Pfam" id="PF00535">
    <property type="entry name" value="Glycos_transf_2"/>
    <property type="match status" value="1"/>
</dbReference>
<keyword evidence="3" id="KW-0328">Glycosyltransferase</keyword>
<keyword evidence="4 7" id="KW-0808">Transferase</keyword>
<evidence type="ECO:0000313" key="7">
    <source>
        <dbReference type="EMBL" id="RHW27859.1"/>
    </source>
</evidence>
<evidence type="ECO:0000259" key="6">
    <source>
        <dbReference type="Pfam" id="PF00535"/>
    </source>
</evidence>